<comment type="caution">
    <text evidence="6">The sequence shown here is derived from an EMBL/GenBank/DDBJ whole genome shotgun (WGS) entry which is preliminary data.</text>
</comment>
<evidence type="ECO:0000313" key="6">
    <source>
        <dbReference type="EMBL" id="MBL1076179.1"/>
    </source>
</evidence>
<dbReference type="PANTHER" id="PTHR46796">
    <property type="entry name" value="HTH-TYPE TRANSCRIPTIONAL ACTIVATOR RHAS-RELATED"/>
    <property type="match status" value="1"/>
</dbReference>
<sequence>MAPDQRSARYRGSCTPGHRARVAASPRERPAGRPVSRDYPLRVRSHGRSRHTDRPVSAYREHVAGVSEGASGRPDARLRDYVLGYEGYLLHGFDPGTHVGMPSSVQTVLVTIDEPVDLPVSSHPDQPGGTWEMLASGLTVRPALIRHNGFQHGVQVALTPRGCRALFGIPAAALGSWVVDLREVLGASRAVELRERISGTASWPARFAVFDEILLRHVEQLPWDRELWHAWDLLTAPDPDIRVAAVADEIGWSRRHLGNRFTAEFGVTPKDAVRIARFERSHQLLRRPDAPVLSEAAVHCGYYDQAHMAREWRELAGMPPSVWREQEEFPFVQDPQGAQAGR</sequence>
<gene>
    <name evidence="6" type="ORF">JK358_17410</name>
</gene>
<dbReference type="PROSITE" id="PS01124">
    <property type="entry name" value="HTH_ARAC_FAMILY_2"/>
    <property type="match status" value="1"/>
</dbReference>
<dbReference type="Gene3D" id="1.10.10.60">
    <property type="entry name" value="Homeodomain-like"/>
    <property type="match status" value="1"/>
</dbReference>
<evidence type="ECO:0000256" key="4">
    <source>
        <dbReference type="SAM" id="MobiDB-lite"/>
    </source>
</evidence>
<feature type="region of interest" description="Disordered" evidence="4">
    <location>
        <begin position="1"/>
        <end position="55"/>
    </location>
</feature>
<keyword evidence="1" id="KW-0805">Transcription regulation</keyword>
<feature type="domain" description="HTH araC/xylS-type" evidence="5">
    <location>
        <begin position="238"/>
        <end position="326"/>
    </location>
</feature>
<dbReference type="InterPro" id="IPR050204">
    <property type="entry name" value="AraC_XylS_family_regulators"/>
</dbReference>
<evidence type="ECO:0000256" key="2">
    <source>
        <dbReference type="ARBA" id="ARBA00023125"/>
    </source>
</evidence>
<organism evidence="6 7">
    <name type="scientific">Nocardia acididurans</name>
    <dbReference type="NCBI Taxonomy" id="2802282"/>
    <lineage>
        <taxon>Bacteria</taxon>
        <taxon>Bacillati</taxon>
        <taxon>Actinomycetota</taxon>
        <taxon>Actinomycetes</taxon>
        <taxon>Mycobacteriales</taxon>
        <taxon>Nocardiaceae</taxon>
        <taxon>Nocardia</taxon>
    </lineage>
</organism>
<keyword evidence="3" id="KW-0804">Transcription</keyword>
<name>A0ABS1M8V3_9NOCA</name>
<evidence type="ECO:0000313" key="7">
    <source>
        <dbReference type="Proteomes" id="UP000602198"/>
    </source>
</evidence>
<feature type="compositionally biased region" description="Basic and acidic residues" evidence="4">
    <location>
        <begin position="26"/>
        <end position="41"/>
    </location>
</feature>
<evidence type="ECO:0000256" key="3">
    <source>
        <dbReference type="ARBA" id="ARBA00023163"/>
    </source>
</evidence>
<dbReference type="Pfam" id="PF12833">
    <property type="entry name" value="HTH_18"/>
    <property type="match status" value="1"/>
</dbReference>
<keyword evidence="2" id="KW-0238">DNA-binding</keyword>
<dbReference type="EMBL" id="JAERRJ010000006">
    <property type="protein sequence ID" value="MBL1076179.1"/>
    <property type="molecule type" value="Genomic_DNA"/>
</dbReference>
<evidence type="ECO:0000259" key="5">
    <source>
        <dbReference type="PROSITE" id="PS01124"/>
    </source>
</evidence>
<dbReference type="SUPFAM" id="SSF46689">
    <property type="entry name" value="Homeodomain-like"/>
    <property type="match status" value="1"/>
</dbReference>
<dbReference type="InterPro" id="IPR018060">
    <property type="entry name" value="HTH_AraC"/>
</dbReference>
<keyword evidence="7" id="KW-1185">Reference proteome</keyword>
<proteinExistence type="predicted"/>
<dbReference type="PANTHER" id="PTHR46796:SF15">
    <property type="entry name" value="BLL1074 PROTEIN"/>
    <property type="match status" value="1"/>
</dbReference>
<reference evidence="6 7" key="1">
    <citation type="submission" date="2021-01" db="EMBL/GenBank/DDBJ databases">
        <title>WGS of actinomycetes isolated from Thailand.</title>
        <authorList>
            <person name="Thawai C."/>
        </authorList>
    </citation>
    <scope>NUCLEOTIDE SEQUENCE [LARGE SCALE GENOMIC DNA]</scope>
    <source>
        <strain evidence="6 7">LPG 2</strain>
    </source>
</reference>
<dbReference type="Proteomes" id="UP000602198">
    <property type="component" value="Unassembled WGS sequence"/>
</dbReference>
<protein>
    <submittedName>
        <fullName evidence="6">Helix-turn-helix transcriptional regulator</fullName>
    </submittedName>
</protein>
<accession>A0ABS1M8V3</accession>
<evidence type="ECO:0000256" key="1">
    <source>
        <dbReference type="ARBA" id="ARBA00023015"/>
    </source>
</evidence>
<dbReference type="SMART" id="SM00342">
    <property type="entry name" value="HTH_ARAC"/>
    <property type="match status" value="1"/>
</dbReference>
<dbReference type="InterPro" id="IPR009057">
    <property type="entry name" value="Homeodomain-like_sf"/>
</dbReference>